<name>A0A699HQU9_TANCI</name>
<dbReference type="EMBL" id="BKCJ010196259">
    <property type="protein sequence ID" value="GEY64272.1"/>
    <property type="molecule type" value="Genomic_DNA"/>
</dbReference>
<dbReference type="Pfam" id="PF13960">
    <property type="entry name" value="DUF4218"/>
    <property type="match status" value="1"/>
</dbReference>
<dbReference type="PANTHER" id="PTHR48258:SF9">
    <property type="entry name" value="OS01G0348150 PROTEIN"/>
    <property type="match status" value="1"/>
</dbReference>
<organism evidence="5">
    <name type="scientific">Tanacetum cinerariifolium</name>
    <name type="common">Dalmatian daisy</name>
    <name type="synonym">Chrysanthemum cinerariifolium</name>
    <dbReference type="NCBI Taxonomy" id="118510"/>
    <lineage>
        <taxon>Eukaryota</taxon>
        <taxon>Viridiplantae</taxon>
        <taxon>Streptophyta</taxon>
        <taxon>Embryophyta</taxon>
        <taxon>Tracheophyta</taxon>
        <taxon>Spermatophyta</taxon>
        <taxon>Magnoliopsida</taxon>
        <taxon>eudicotyledons</taxon>
        <taxon>Gunneridae</taxon>
        <taxon>Pentapetalae</taxon>
        <taxon>asterids</taxon>
        <taxon>campanulids</taxon>
        <taxon>Asterales</taxon>
        <taxon>Asteraceae</taxon>
        <taxon>Asteroideae</taxon>
        <taxon>Anthemideae</taxon>
        <taxon>Anthemidinae</taxon>
        <taxon>Tanacetum</taxon>
    </lineage>
</organism>
<dbReference type="InterPro" id="IPR025452">
    <property type="entry name" value="DUF4218"/>
</dbReference>
<dbReference type="InterPro" id="IPR029480">
    <property type="entry name" value="Transpos_assoc"/>
</dbReference>
<keyword evidence="1" id="KW-0812">Transmembrane</keyword>
<evidence type="ECO:0000256" key="1">
    <source>
        <dbReference type="SAM" id="Phobius"/>
    </source>
</evidence>
<protein>
    <recommendedName>
        <fullName evidence="6">Transposase</fullName>
    </recommendedName>
</protein>
<evidence type="ECO:0000259" key="4">
    <source>
        <dbReference type="Pfam" id="PF13963"/>
    </source>
</evidence>
<keyword evidence="1" id="KW-0472">Membrane</keyword>
<feature type="domain" description="DUF4216" evidence="2">
    <location>
        <begin position="610"/>
        <end position="678"/>
    </location>
</feature>
<proteinExistence type="predicted"/>
<comment type="caution">
    <text evidence="5">The sequence shown here is derived from an EMBL/GenBank/DDBJ whole genome shotgun (WGS) entry which is preliminary data.</text>
</comment>
<feature type="transmembrane region" description="Helical" evidence="1">
    <location>
        <begin position="21"/>
        <end position="45"/>
    </location>
</feature>
<evidence type="ECO:0000313" key="5">
    <source>
        <dbReference type="EMBL" id="GEY64272.1"/>
    </source>
</evidence>
<dbReference type="Pfam" id="PF13952">
    <property type="entry name" value="DUF4216"/>
    <property type="match status" value="1"/>
</dbReference>
<dbReference type="AlphaFoldDB" id="A0A699HQU9"/>
<dbReference type="PANTHER" id="PTHR48258">
    <property type="entry name" value="DUF4218 DOMAIN-CONTAINING PROTEIN-RELATED"/>
    <property type="match status" value="1"/>
</dbReference>
<evidence type="ECO:0000259" key="2">
    <source>
        <dbReference type="Pfam" id="PF13952"/>
    </source>
</evidence>
<feature type="domain" description="DUF4218" evidence="3">
    <location>
        <begin position="420"/>
        <end position="492"/>
    </location>
</feature>
<feature type="domain" description="Transposase-associated" evidence="4">
    <location>
        <begin position="115"/>
        <end position="181"/>
    </location>
</feature>
<accession>A0A699HQU9</accession>
<gene>
    <name evidence="5" type="ORF">Tci_436246</name>
</gene>
<dbReference type="Pfam" id="PF13963">
    <property type="entry name" value="Transpos_assoc"/>
    <property type="match status" value="1"/>
</dbReference>
<evidence type="ECO:0000259" key="3">
    <source>
        <dbReference type="Pfam" id="PF13960"/>
    </source>
</evidence>
<sequence length="733" mass="84086">MQCLTGSPLLISFFFVDGLELLVAPFLFGMTIFLLVVPMVLGLHVSSSESSLSSSASSSVSSSTSSEKLFFVETGIHVTNSADKLENSSSSESSYVLKDSSSDELEDSSSFMLVHSNYMKVLSGFMKCTEDHRERMRETKILCPCKECRNIVSLADPNMIRRHLIEHDFNKNYTCWDLHDETRESQVDSQTFVSDINHEENDSNDDNHHDNLDEMLYDVESNVDEKNVKKLQQLFVNAKKPLYNGCKKFTKISLVVKLLDLKAKNNWSDKSFTTLLELKDYKDLHECPICMKSRYKHKNLTELDSDVTKNGPPAKLLNELAPQVTNGTKMYLPPACYTLSKAEKTSFCECLHGVKVPSDYFANIKNLVSMKDLKFLGMKSYDFHVLLTQMIPIAIHGVMPPPVRQTITKLCLFFNMIHLKVIDHEKLDELQHDIIIILCQFKMYFPPSFFNAMVHPMSHIVEEIKLDGPVFLRIVQGYAAKEVVRFCTNCIDDVADISLPQPRHQENNSHRDQRWLEAEHKRTFSQWLADKVIRMSPTNVDADVIQLRYRPCRVLQYQGYDINRYTFYTKQQDGKSTMQNSGVTLIATTTDSSRMIIAKNSCYGVIKDIWELDYTSFVIPQLKCKWINNTRGVKFDSDGFTCVNLSTNGYLSDLFILAKQATQVFYVEEPKDKRWHIILQSKQSIVGVDDVVDEDEYNKFDELPHFSIGVQSMNDVFSDTLYLRSDHQEGHED</sequence>
<reference evidence="5" key="1">
    <citation type="journal article" date="2019" name="Sci. Rep.">
        <title>Draft genome of Tanacetum cinerariifolium, the natural source of mosquito coil.</title>
        <authorList>
            <person name="Yamashiro T."/>
            <person name="Shiraishi A."/>
            <person name="Satake H."/>
            <person name="Nakayama K."/>
        </authorList>
    </citation>
    <scope>NUCLEOTIDE SEQUENCE</scope>
</reference>
<dbReference type="InterPro" id="IPR025312">
    <property type="entry name" value="DUF4216"/>
</dbReference>
<evidence type="ECO:0008006" key="6">
    <source>
        <dbReference type="Google" id="ProtNLM"/>
    </source>
</evidence>
<keyword evidence="1" id="KW-1133">Transmembrane helix</keyword>